<keyword evidence="4" id="KW-0167">Capsid protein</keyword>
<evidence type="ECO:0000256" key="4">
    <source>
        <dbReference type="ARBA" id="ARBA00022561"/>
    </source>
</evidence>
<comment type="subcellular location">
    <subcellularLocation>
        <location evidence="1">Virion</location>
    </subcellularLocation>
</comment>
<accession>W5QLZ0</accession>
<organism evidence="7 8">
    <name type="scientific">Lebombo virus</name>
    <dbReference type="NCBI Taxonomy" id="40057"/>
    <lineage>
        <taxon>Viruses</taxon>
        <taxon>Riboviria</taxon>
        <taxon>Orthornavirae</taxon>
        <taxon>Duplornaviricota</taxon>
        <taxon>Resentoviricetes</taxon>
        <taxon>Reovirales</taxon>
        <taxon>Sedoreoviridae</taxon>
        <taxon>Orbivirus</taxon>
        <taxon>Orbivirus lebomboense</taxon>
    </lineage>
</organism>
<evidence type="ECO:0000313" key="7">
    <source>
        <dbReference type="EMBL" id="AFX73378.1"/>
    </source>
</evidence>
<dbReference type="EMBL" id="JQ610667">
    <property type="protein sequence ID" value="AFX73378.1"/>
    <property type="molecule type" value="Genomic_RNA"/>
</dbReference>
<reference evidence="7 8" key="1">
    <citation type="submission" date="2012-02" db="EMBL/GenBank/DDBJ databases">
        <title>The genome sequences of Lebombo, Orungo and Changuinola viruses (genus Orbivirus, family Reoviridae).</title>
        <authorList>
            <person name="Attoui H."/>
            <person name="Mohd Jaafar F."/>
            <person name="Mertens P.P.C."/>
            <person name="Belhouchet M."/>
        </authorList>
    </citation>
    <scope>NUCLEOTIDE SEQUENCE [LARGE SCALE GENOMIC DNA]</scope>
    <source>
        <strain evidence="7">SAAR 3896</strain>
    </source>
</reference>
<keyword evidence="8" id="KW-1185">Reference proteome</keyword>
<evidence type="ECO:0000256" key="6">
    <source>
        <dbReference type="ARBA" id="ARBA00022996"/>
    </source>
</evidence>
<dbReference type="Pfam" id="PF00898">
    <property type="entry name" value="Orbi_VP2"/>
    <property type="match status" value="1"/>
</dbReference>
<dbReference type="GO" id="GO:0039625">
    <property type="term" value="C:viral inner capsid"/>
    <property type="evidence" value="ECO:0007669"/>
    <property type="project" value="UniProtKB-KW"/>
</dbReference>
<sequence length="975" mass="112497">MAFERSVVITRSLKRQTNEHFHHHDIVCDMSEGVSHKGSWEWTETDNRLGLVDVNHNVDIYIAYHEKLTHAEGYYVHPQMIDTRVDTTERVYARTGNDLSHLIRGHDSHMRGKIKFQTYGCSIHVSSELCNQVFFFREPIRDALCKHEDLRYLRGYIERMLFGLYVPTTYMIDDKVDVSREDESVDKWEFKPRGQGSQFYVKLEMINASHPLLQIKEALLEEDWDVKRTLDAIILYGSKYDEDDGVAHDVKYTGMIHSLTEAKAFLKMLHGYVLDPKTHEKAIRKNKFSNLRAAPVFSGTPQTNTFLGWMKNYLSELNLSWEHFLPTGRAWLTSEDKRRGYSADAYLTWMAKEIVNQIELKIKAGRLSRISKFILAMLREGTSTFIARLSVIYMVMRDLFGACPEVAPRGSIVNAVVLIMRMMVPNLDDLVKKFYGDGVGCFQQKRVVVFRRVPRELPRERRRGVAFEFKRIKRPMSLIPKSLFRDMNAFYQRVVDQGWVSKQGADDFFNDAPVHRSPIASRYPRDVAPYIRDEEYIVSDRFLTYAYRYRLINYHRFQDDTYREKRAQSRNEQGVAKGLNAVILGWIPHTFEYEHRSLLRGEARGEAKLKEDPLYREEMESVFEHGCYTGKNLSYWCGPGRISATNSGLLFDMLSRTFHRPEEDGVLMDFSDESFYRLETSSLMSLTAVVYNIWAKCYGGVPKSDEDAVDWMEAYCKGDRLSMLELSFPYFHRDARTWRDLWLSNSLILAGMADDVITLTSQRFFPLWVCGDDKMHLISVDITGGELNTRLWGWLPYLEKYAQGGYWDTEVSSPDDKLFTRCMEYYSKVSLSIRKEDARAHKVHLLDTWMGAQCGGVADSCVVLDPMRLPSPTSVVYCISSCESDRALREKIIRSMLPYMSTSGLGVISIIPSSKICDCVTCGSACPHVDVENESAMRVRKLPGVSMLDAFNTVLISSKTSTFGNTHMLLKILNK</sequence>
<evidence type="ECO:0000313" key="8">
    <source>
        <dbReference type="Proteomes" id="UP000119730"/>
    </source>
</evidence>
<evidence type="ECO:0000256" key="2">
    <source>
        <dbReference type="ARBA" id="ARBA00008722"/>
    </source>
</evidence>
<keyword evidence="6" id="KW-1153">Inner capsid protein</keyword>
<name>W5QLZ0_9REOV</name>
<evidence type="ECO:0000256" key="1">
    <source>
        <dbReference type="ARBA" id="ARBA00004328"/>
    </source>
</evidence>
<dbReference type="Proteomes" id="UP000119730">
    <property type="component" value="Genome"/>
</dbReference>
<protein>
    <recommendedName>
        <fullName evidence="3">Outer capsid protein VP2</fullName>
    </recommendedName>
</protein>
<comment type="similarity">
    <text evidence="2">Belongs to the orbivirus VP2 family.</text>
</comment>
<keyword evidence="5" id="KW-0946">Virion</keyword>
<dbReference type="InterPro" id="IPR001742">
    <property type="entry name" value="Capsid_VP2_Orbivir"/>
</dbReference>
<evidence type="ECO:0000256" key="5">
    <source>
        <dbReference type="ARBA" id="ARBA00022844"/>
    </source>
</evidence>
<dbReference type="GeneID" id="37618726"/>
<dbReference type="KEGG" id="vg:37618726"/>
<proteinExistence type="inferred from homology"/>
<dbReference type="GO" id="GO:0005198">
    <property type="term" value="F:structural molecule activity"/>
    <property type="evidence" value="ECO:0007669"/>
    <property type="project" value="InterPro"/>
</dbReference>
<dbReference type="OrthoDB" id="30253at10239"/>
<evidence type="ECO:0000256" key="3">
    <source>
        <dbReference type="ARBA" id="ARBA00015347"/>
    </source>
</evidence>
<dbReference type="RefSeq" id="YP_009507708.1">
    <property type="nucleotide sequence ID" value="NC_038595.1"/>
</dbReference>